<gene>
    <name evidence="2" type="ORF">P8627_08400</name>
</gene>
<sequence>MYFVPVLALSLPLAALRAAGAVLTSDATPRPGILTDAWTRAKDVTTTICSI</sequence>
<evidence type="ECO:0000256" key="1">
    <source>
        <dbReference type="SAM" id="SignalP"/>
    </source>
</evidence>
<name>A0ABY8LJC5_9RHOB</name>
<reference evidence="2 3" key="1">
    <citation type="submission" date="2023-04" db="EMBL/GenBank/DDBJ databases">
        <title>Jannaschia ovalis sp. nov., a marine bacterium isolated from sea tidal flat.</title>
        <authorList>
            <person name="Kwon D.Y."/>
            <person name="Kim J.-J."/>
        </authorList>
    </citation>
    <scope>NUCLEOTIDE SEQUENCE [LARGE SCALE GENOMIC DNA]</scope>
    <source>
        <strain evidence="2 3">GRR-S6-38</strain>
    </source>
</reference>
<keyword evidence="1" id="KW-0732">Signal</keyword>
<evidence type="ECO:0000313" key="3">
    <source>
        <dbReference type="Proteomes" id="UP001243420"/>
    </source>
</evidence>
<keyword evidence="3" id="KW-1185">Reference proteome</keyword>
<dbReference type="EMBL" id="CP122537">
    <property type="protein sequence ID" value="WGH80270.1"/>
    <property type="molecule type" value="Genomic_DNA"/>
</dbReference>
<feature type="chain" id="PRO_5046605362" evidence="1">
    <location>
        <begin position="18"/>
        <end position="51"/>
    </location>
</feature>
<dbReference type="Proteomes" id="UP001243420">
    <property type="component" value="Chromosome"/>
</dbReference>
<accession>A0ABY8LJC5</accession>
<protein>
    <submittedName>
        <fullName evidence="2">Uncharacterized protein</fullName>
    </submittedName>
</protein>
<organism evidence="2 3">
    <name type="scientific">Jannaschia ovalis</name>
    <dbReference type="NCBI Taxonomy" id="3038773"/>
    <lineage>
        <taxon>Bacteria</taxon>
        <taxon>Pseudomonadati</taxon>
        <taxon>Pseudomonadota</taxon>
        <taxon>Alphaproteobacteria</taxon>
        <taxon>Rhodobacterales</taxon>
        <taxon>Roseobacteraceae</taxon>
        <taxon>Jannaschia</taxon>
    </lineage>
</organism>
<dbReference type="RefSeq" id="WP_279967334.1">
    <property type="nucleotide sequence ID" value="NZ_CP122537.1"/>
</dbReference>
<feature type="signal peptide" evidence="1">
    <location>
        <begin position="1"/>
        <end position="17"/>
    </location>
</feature>
<proteinExistence type="predicted"/>
<evidence type="ECO:0000313" key="2">
    <source>
        <dbReference type="EMBL" id="WGH80270.1"/>
    </source>
</evidence>